<protein>
    <submittedName>
        <fullName evidence="2">Uncharacterized protein</fullName>
    </submittedName>
</protein>
<evidence type="ECO:0000313" key="1">
    <source>
        <dbReference type="Proteomes" id="UP000887576"/>
    </source>
</evidence>
<dbReference type="Proteomes" id="UP000887576">
    <property type="component" value="Unplaced"/>
</dbReference>
<proteinExistence type="predicted"/>
<sequence length="195" mass="21964">MGLKDSLIEMMGDFVQINRNPEFRSKTELSSAGPSDGKPVQHLHHRRHSLNITVGTQGPPETVVRTRTYSVSSKKDDRNSVHESPNLPEKNMNRRFSAPSVLRTPPAAFAYEKDEKHKKKKLKPKQQPSLKAEAEYSSDSDDSKRKLTPEKSPRFNSSGFFRPGSFRESAPIVEEPEEAITQGCNNNGITIITRF</sequence>
<evidence type="ECO:0000313" key="2">
    <source>
        <dbReference type="WBParaSite" id="JU765_v2.g18773.t1"/>
    </source>
</evidence>
<dbReference type="WBParaSite" id="JU765_v2.g18773.t1">
    <property type="protein sequence ID" value="JU765_v2.g18773.t1"/>
    <property type="gene ID" value="JU765_v2.g18773"/>
</dbReference>
<accession>A0AC34QRZ4</accession>
<reference evidence="2" key="1">
    <citation type="submission" date="2022-11" db="UniProtKB">
        <authorList>
            <consortium name="WormBaseParasite"/>
        </authorList>
    </citation>
    <scope>IDENTIFICATION</scope>
</reference>
<organism evidence="1 2">
    <name type="scientific">Panagrolaimus sp. JU765</name>
    <dbReference type="NCBI Taxonomy" id="591449"/>
    <lineage>
        <taxon>Eukaryota</taxon>
        <taxon>Metazoa</taxon>
        <taxon>Ecdysozoa</taxon>
        <taxon>Nematoda</taxon>
        <taxon>Chromadorea</taxon>
        <taxon>Rhabditida</taxon>
        <taxon>Tylenchina</taxon>
        <taxon>Panagrolaimomorpha</taxon>
        <taxon>Panagrolaimoidea</taxon>
        <taxon>Panagrolaimidae</taxon>
        <taxon>Panagrolaimus</taxon>
    </lineage>
</organism>
<name>A0AC34QRZ4_9BILA</name>